<name>A0A9W5K1Z9_BACC8</name>
<organism evidence="3 4">
    <name type="scientific">Bacillus cereus (strain VD014)</name>
    <dbReference type="NCBI Taxonomy" id="1053223"/>
    <lineage>
        <taxon>Bacteria</taxon>
        <taxon>Bacillati</taxon>
        <taxon>Bacillota</taxon>
        <taxon>Bacilli</taxon>
        <taxon>Bacillales</taxon>
        <taxon>Bacillaceae</taxon>
        <taxon>Bacillus</taxon>
        <taxon>Bacillus cereus group</taxon>
    </lineage>
</organism>
<dbReference type="PANTHER" id="PTHR30590">
    <property type="entry name" value="INNER MEMBRANE PROTEIN"/>
    <property type="match status" value="1"/>
</dbReference>
<evidence type="ECO:0000256" key="1">
    <source>
        <dbReference type="SAM" id="Phobius"/>
    </source>
</evidence>
<evidence type="ECO:0000313" key="3">
    <source>
        <dbReference type="EMBL" id="EJR11947.1"/>
    </source>
</evidence>
<dbReference type="Pfam" id="PF04235">
    <property type="entry name" value="DUF418"/>
    <property type="match status" value="1"/>
</dbReference>
<proteinExistence type="predicted"/>
<dbReference type="InterPro" id="IPR007349">
    <property type="entry name" value="DUF418"/>
</dbReference>
<feature type="transmembrane region" description="Helical" evidence="1">
    <location>
        <begin position="201"/>
        <end position="222"/>
    </location>
</feature>
<feature type="transmembrane region" description="Helical" evidence="1">
    <location>
        <begin position="12"/>
        <end position="31"/>
    </location>
</feature>
<dbReference type="EMBL" id="AHER01000062">
    <property type="protein sequence ID" value="EJR11947.1"/>
    <property type="molecule type" value="Genomic_DNA"/>
</dbReference>
<feature type="transmembrane region" description="Helical" evidence="1">
    <location>
        <begin position="177"/>
        <end position="195"/>
    </location>
</feature>
<feature type="transmembrane region" description="Helical" evidence="1">
    <location>
        <begin position="46"/>
        <end position="68"/>
    </location>
</feature>
<keyword evidence="1" id="KW-0812">Transmembrane</keyword>
<dbReference type="AlphaFoldDB" id="A0A9W5K1Z9"/>
<feature type="domain" description="DUF418" evidence="2">
    <location>
        <begin position="158"/>
        <end position="306"/>
    </location>
</feature>
<dbReference type="Proteomes" id="UP000006607">
    <property type="component" value="Unassembled WGS sequence"/>
</dbReference>
<keyword evidence="1" id="KW-0472">Membrane</keyword>
<accession>A0A9W5K1Z9</accession>
<keyword evidence="1" id="KW-1133">Transmembrane helix</keyword>
<sequence length="332" mass="38646">MQKERIKIIDSLRGFSLLGILLANVMIYGYGCFDESTLNNDKIEKIIKVLTEGSFMPIFTFLFGYSLIKLVESLRRRNKQIKWHLVRRFSMLILLGVLHTTLWNGDVLLTYGIIGFLLLSIIERKPKTIIIIGIFLCILSIVTNTQTMPLFLFGMVAAKKNIFVCLKQEYIWYKRGVFLIPITIIIKYISIMNFSNPWSLFLLNISSLLLAIGYIAAFSLIYIHFSNMKVFKWFENVGKTSLTNYIMQTVIFICGYHIGLFKNLESTSLIFVVLAIFSIQCLVSSLYLKKFNYGPLENLLRRWTYWSWKKQPNCHKRDTNIHHSKLIKSNLT</sequence>
<feature type="transmembrane region" description="Helical" evidence="1">
    <location>
        <begin position="128"/>
        <end position="156"/>
    </location>
</feature>
<evidence type="ECO:0000313" key="4">
    <source>
        <dbReference type="Proteomes" id="UP000006607"/>
    </source>
</evidence>
<protein>
    <recommendedName>
        <fullName evidence="2">DUF418 domain-containing protein</fullName>
    </recommendedName>
</protein>
<gene>
    <name evidence="3" type="ORF">IIA_05782</name>
</gene>
<reference evidence="3" key="1">
    <citation type="submission" date="2012-04" db="EMBL/GenBank/DDBJ databases">
        <title>The Genome Sequence of Bacillus cereus VD014.</title>
        <authorList>
            <consortium name="The Broad Institute Genome Sequencing Platform"/>
            <consortium name="The Broad Institute Genome Sequencing Center for Infectious Disease"/>
            <person name="Feldgarden M."/>
            <person name="Van der Auwera G.A."/>
            <person name="Mahillon J."/>
            <person name="Duprez V."/>
            <person name="Timmery S."/>
            <person name="Mattelet C."/>
            <person name="Dierick K."/>
            <person name="Sun M."/>
            <person name="Yu Z."/>
            <person name="Zhu L."/>
            <person name="Hu X."/>
            <person name="Shank E.B."/>
            <person name="Swiecicka I."/>
            <person name="Hansen B.M."/>
            <person name="Andrup L."/>
            <person name="Young S.K."/>
            <person name="Zeng Q."/>
            <person name="Gargeya S."/>
            <person name="Fitzgerald M."/>
            <person name="Haas B."/>
            <person name="Abouelleil A."/>
            <person name="Alvarado L."/>
            <person name="Arachchi H.M."/>
            <person name="Berlin A."/>
            <person name="Chapman S.B."/>
            <person name="Goldberg J."/>
            <person name="Griggs A."/>
            <person name="Gujja S."/>
            <person name="Hansen M."/>
            <person name="Howarth C."/>
            <person name="Imamovic A."/>
            <person name="Larimer J."/>
            <person name="McCowen C."/>
            <person name="Montmayeur A."/>
            <person name="Murphy C."/>
            <person name="Neiman D."/>
            <person name="Pearson M."/>
            <person name="Priest M."/>
            <person name="Roberts A."/>
            <person name="Saif S."/>
            <person name="Shea T."/>
            <person name="Sisk P."/>
            <person name="Sykes S."/>
            <person name="Wortman J."/>
            <person name="Nusbaum C."/>
            <person name="Birren B."/>
        </authorList>
    </citation>
    <scope>NUCLEOTIDE SEQUENCE</scope>
    <source>
        <strain evidence="3">VD014</strain>
    </source>
</reference>
<evidence type="ECO:0000259" key="2">
    <source>
        <dbReference type="Pfam" id="PF04235"/>
    </source>
</evidence>
<feature type="transmembrane region" description="Helical" evidence="1">
    <location>
        <begin position="267"/>
        <end position="288"/>
    </location>
</feature>
<dbReference type="PANTHER" id="PTHR30590:SF2">
    <property type="entry name" value="INNER MEMBRANE PROTEIN"/>
    <property type="match status" value="1"/>
</dbReference>
<dbReference type="RefSeq" id="WP_001168470.1">
    <property type="nucleotide sequence ID" value="NZ_JH792027.1"/>
</dbReference>
<feature type="transmembrane region" description="Helical" evidence="1">
    <location>
        <begin position="89"/>
        <end position="122"/>
    </location>
</feature>
<comment type="caution">
    <text evidence="3">The sequence shown here is derived from an EMBL/GenBank/DDBJ whole genome shotgun (WGS) entry which is preliminary data.</text>
</comment>
<dbReference type="InterPro" id="IPR052529">
    <property type="entry name" value="Bact_Transport_Assoc"/>
</dbReference>
<feature type="transmembrane region" description="Helical" evidence="1">
    <location>
        <begin position="242"/>
        <end position="261"/>
    </location>
</feature>